<evidence type="ECO:0000256" key="1">
    <source>
        <dbReference type="SAM" id="MobiDB-lite"/>
    </source>
</evidence>
<feature type="region of interest" description="Disordered" evidence="1">
    <location>
        <begin position="132"/>
        <end position="200"/>
    </location>
</feature>
<reference evidence="2" key="1">
    <citation type="submission" date="2015-11" db="EMBL/GenBank/DDBJ databases">
        <title>De novo transcriptome assembly of four potential Pierce s Disease insect vectors from Arizona vineyards.</title>
        <authorList>
            <person name="Tassone E.E."/>
        </authorList>
    </citation>
    <scope>NUCLEOTIDE SEQUENCE</scope>
</reference>
<evidence type="ECO:0000313" key="2">
    <source>
        <dbReference type="EMBL" id="JAS84225.1"/>
    </source>
</evidence>
<gene>
    <name evidence="2" type="ORF">g.34185</name>
</gene>
<proteinExistence type="predicted"/>
<dbReference type="EMBL" id="GECU01023481">
    <property type="protein sequence ID" value="JAS84225.1"/>
    <property type="molecule type" value="Transcribed_RNA"/>
</dbReference>
<accession>A0A1B6IBA5</accession>
<organism evidence="2">
    <name type="scientific">Homalodisca liturata</name>
    <dbReference type="NCBI Taxonomy" id="320908"/>
    <lineage>
        <taxon>Eukaryota</taxon>
        <taxon>Metazoa</taxon>
        <taxon>Ecdysozoa</taxon>
        <taxon>Arthropoda</taxon>
        <taxon>Hexapoda</taxon>
        <taxon>Insecta</taxon>
        <taxon>Pterygota</taxon>
        <taxon>Neoptera</taxon>
        <taxon>Paraneoptera</taxon>
        <taxon>Hemiptera</taxon>
        <taxon>Auchenorrhyncha</taxon>
        <taxon>Membracoidea</taxon>
        <taxon>Cicadellidae</taxon>
        <taxon>Cicadellinae</taxon>
        <taxon>Proconiini</taxon>
        <taxon>Homalodisca</taxon>
    </lineage>
</organism>
<feature type="compositionally biased region" description="Low complexity" evidence="1">
    <location>
        <begin position="187"/>
        <end position="200"/>
    </location>
</feature>
<name>A0A1B6IBA5_9HEMI</name>
<dbReference type="AlphaFoldDB" id="A0A1B6IBA5"/>
<protein>
    <submittedName>
        <fullName evidence="2">Uncharacterized protein</fullName>
    </submittedName>
</protein>
<feature type="non-terminal residue" evidence="2">
    <location>
        <position position="1"/>
    </location>
</feature>
<sequence length="200" mass="21863">PDITSTMFTVETQIVPVAVLILCIGTLASVEPSSDRPLNSTVPKFNVTTLPARLTEDDIKNISLISQAQNSSQLFGETDAEHFGELSVIDVLFRKRRKEGCDEGQEKAYYSEDYPKAEESPVSVEEVELVSYEEIGSSEAGRGHEEEVQGGEEEEGEQRSNLSTITDHLTPPSEGANCTNFAKEQSENNTTEEAVTTESA</sequence>